<evidence type="ECO:0000313" key="2">
    <source>
        <dbReference type="EMBL" id="MFC6880669.1"/>
    </source>
</evidence>
<dbReference type="Pfam" id="PF07690">
    <property type="entry name" value="MFS_1"/>
    <property type="match status" value="1"/>
</dbReference>
<dbReference type="SUPFAM" id="SSF103473">
    <property type="entry name" value="MFS general substrate transporter"/>
    <property type="match status" value="1"/>
</dbReference>
<keyword evidence="3" id="KW-1185">Reference proteome</keyword>
<feature type="transmembrane region" description="Helical" evidence="1">
    <location>
        <begin position="311"/>
        <end position="331"/>
    </location>
</feature>
<feature type="transmembrane region" description="Helical" evidence="1">
    <location>
        <begin position="108"/>
        <end position="130"/>
    </location>
</feature>
<dbReference type="InterPro" id="IPR052524">
    <property type="entry name" value="MFS_Cyanate_Porter"/>
</dbReference>
<feature type="transmembrane region" description="Helical" evidence="1">
    <location>
        <begin position="219"/>
        <end position="242"/>
    </location>
</feature>
<name>A0ABW2CG37_9ACTN</name>
<feature type="transmembrane region" description="Helical" evidence="1">
    <location>
        <begin position="142"/>
        <end position="163"/>
    </location>
</feature>
<dbReference type="PANTHER" id="PTHR23523">
    <property type="match status" value="1"/>
</dbReference>
<dbReference type="RefSeq" id="WP_378063250.1">
    <property type="nucleotide sequence ID" value="NZ_JBHSXS010000006.1"/>
</dbReference>
<dbReference type="CDD" id="cd17339">
    <property type="entry name" value="MFS_NIMT_CynX_like"/>
    <property type="match status" value="1"/>
</dbReference>
<organism evidence="2 3">
    <name type="scientific">Actinomadura yumaensis</name>
    <dbReference type="NCBI Taxonomy" id="111807"/>
    <lineage>
        <taxon>Bacteria</taxon>
        <taxon>Bacillati</taxon>
        <taxon>Actinomycetota</taxon>
        <taxon>Actinomycetes</taxon>
        <taxon>Streptosporangiales</taxon>
        <taxon>Thermomonosporaceae</taxon>
        <taxon>Actinomadura</taxon>
    </lineage>
</organism>
<gene>
    <name evidence="2" type="ORF">ACFQKB_12955</name>
</gene>
<evidence type="ECO:0000256" key="1">
    <source>
        <dbReference type="SAM" id="Phobius"/>
    </source>
</evidence>
<reference evidence="3" key="1">
    <citation type="journal article" date="2019" name="Int. J. Syst. Evol. Microbiol.">
        <title>The Global Catalogue of Microorganisms (GCM) 10K type strain sequencing project: providing services to taxonomists for standard genome sequencing and annotation.</title>
        <authorList>
            <consortium name="The Broad Institute Genomics Platform"/>
            <consortium name="The Broad Institute Genome Sequencing Center for Infectious Disease"/>
            <person name="Wu L."/>
            <person name="Ma J."/>
        </authorList>
    </citation>
    <scope>NUCLEOTIDE SEQUENCE [LARGE SCALE GENOMIC DNA]</scope>
    <source>
        <strain evidence="3">JCM 3369</strain>
    </source>
</reference>
<feature type="transmembrane region" description="Helical" evidence="1">
    <location>
        <begin position="343"/>
        <end position="363"/>
    </location>
</feature>
<proteinExistence type="predicted"/>
<dbReference type="Gene3D" id="1.20.1250.20">
    <property type="entry name" value="MFS general substrate transporter like domains"/>
    <property type="match status" value="2"/>
</dbReference>
<dbReference type="EMBL" id="JBHSXS010000006">
    <property type="protein sequence ID" value="MFC6880669.1"/>
    <property type="molecule type" value="Genomic_DNA"/>
</dbReference>
<accession>A0ABW2CG37</accession>
<feature type="transmembrane region" description="Helical" evidence="1">
    <location>
        <begin position="286"/>
        <end position="305"/>
    </location>
</feature>
<feature type="transmembrane region" description="Helical" evidence="1">
    <location>
        <begin position="375"/>
        <end position="394"/>
    </location>
</feature>
<protein>
    <submittedName>
        <fullName evidence="2">CynX/NimT family MFS transporter</fullName>
    </submittedName>
</protein>
<keyword evidence="1" id="KW-1133">Transmembrane helix</keyword>
<dbReference type="InterPro" id="IPR011701">
    <property type="entry name" value="MFS"/>
</dbReference>
<feature type="transmembrane region" description="Helical" evidence="1">
    <location>
        <begin position="175"/>
        <end position="198"/>
    </location>
</feature>
<feature type="transmembrane region" description="Helical" evidence="1">
    <location>
        <begin position="85"/>
        <end position="102"/>
    </location>
</feature>
<sequence>MSTSALASRTALARRRAFALFGVLLVAANLRAPLTSVGPVVNDVRDDLRLSAFSVSALTSVPLLAFALVSPVAPSVAKRLGLERTLAGAVLLLAIGTVIRSLQPGWLLWWGTAMVGAAIAVLNVALPSLVKRDFPTRIGPITGAYSAVQSCLAAGAAGLAAPIATHTEAGWRLAIGVWAVLAAVAFLGFVPLLLRPGLAAEPPAPRPERDRRASPWRSAIGWQVTIAMGLQSMFFYVLLAWLSPIEQAAGASPVEAGLHQSFLNFGSLAGSLVCSWLLHRLRDQRPIAISGGALMLASILGLVGAPQLGWIWSWAAGLASGVNLVLALSLFGLRTRDHHSAAALSGMAQCLGYAVAALGPPAIGLLHDMTHDWTAPLLILGVVTCCQLVVGTLASRPRLIGPPTPA</sequence>
<feature type="transmembrane region" description="Helical" evidence="1">
    <location>
        <begin position="262"/>
        <end position="279"/>
    </location>
</feature>
<evidence type="ECO:0000313" key="3">
    <source>
        <dbReference type="Proteomes" id="UP001596380"/>
    </source>
</evidence>
<dbReference type="InterPro" id="IPR036259">
    <property type="entry name" value="MFS_trans_sf"/>
</dbReference>
<feature type="transmembrane region" description="Helical" evidence="1">
    <location>
        <begin position="52"/>
        <end position="73"/>
    </location>
</feature>
<comment type="caution">
    <text evidence="2">The sequence shown here is derived from an EMBL/GenBank/DDBJ whole genome shotgun (WGS) entry which is preliminary data.</text>
</comment>
<keyword evidence="1" id="KW-0472">Membrane</keyword>
<keyword evidence="1" id="KW-0812">Transmembrane</keyword>
<dbReference type="PANTHER" id="PTHR23523:SF2">
    <property type="entry name" value="2-NITROIMIDAZOLE TRANSPORTER"/>
    <property type="match status" value="1"/>
</dbReference>
<dbReference type="Proteomes" id="UP001596380">
    <property type="component" value="Unassembled WGS sequence"/>
</dbReference>